<name>A0AAU8CDM4_9EURY</name>
<feature type="compositionally biased region" description="Basic and acidic residues" evidence="1">
    <location>
        <begin position="27"/>
        <end position="46"/>
    </location>
</feature>
<dbReference type="EMBL" id="CP159204">
    <property type="protein sequence ID" value="XCF17010.1"/>
    <property type="molecule type" value="Genomic_DNA"/>
</dbReference>
<dbReference type="RefSeq" id="WP_353634665.1">
    <property type="nucleotide sequence ID" value="NZ_CP159204.1"/>
</dbReference>
<dbReference type="KEGG" id="hanx:ABSL23_03080"/>
<gene>
    <name evidence="2" type="ORF">ABSL23_03080</name>
</gene>
<dbReference type="AlphaFoldDB" id="A0AAU8CDM4"/>
<accession>A0AAU8CDM4</accession>
<feature type="region of interest" description="Disordered" evidence="1">
    <location>
        <begin position="1"/>
        <end position="46"/>
    </location>
</feature>
<evidence type="ECO:0000256" key="1">
    <source>
        <dbReference type="SAM" id="MobiDB-lite"/>
    </source>
</evidence>
<reference evidence="2" key="1">
    <citation type="submission" date="2024-06" db="EMBL/GenBank/DDBJ databases">
        <title>Genome Sequence of an extremely halophilic archaeon isolated from Permian era halite, Salado Formation, Carlsbad, New Mexico: Halobacterium sp. strain NMX12-1.</title>
        <authorList>
            <person name="Sotoa L."/>
            <person name="DasSarma P."/>
            <person name="Anton B.P."/>
            <person name="Vincze T."/>
            <person name="Verma I."/>
            <person name="Eralp B."/>
            <person name="Powers D.W."/>
            <person name="Dozier B.L."/>
            <person name="Roberts R.J."/>
            <person name="DasSarma S."/>
        </authorList>
    </citation>
    <scope>NUCLEOTIDE SEQUENCE</scope>
    <source>
        <strain evidence="2">NMX12-1</strain>
    </source>
</reference>
<sequence length="121" mass="14030">MSSSESINGFDPATENAKTPNGGKVKQGYEKLKQRGMDDAAEEVRRTESLREQIRLVREHPEFDPKHDDFRTSSKGEVQRVYEWLIEHGHDQEAESLRHIGTVSQQQRRVGDLKQEYDISY</sequence>
<proteinExistence type="predicted"/>
<dbReference type="GeneID" id="91108099"/>
<evidence type="ECO:0000313" key="2">
    <source>
        <dbReference type="EMBL" id="XCF17010.1"/>
    </source>
</evidence>
<protein>
    <submittedName>
        <fullName evidence="2">Uncharacterized protein</fullName>
    </submittedName>
</protein>
<organism evidence="2">
    <name type="scientific">Halobacterium sp. NMX12-1</name>
    <dbReference type="NCBI Taxonomy" id="3166650"/>
    <lineage>
        <taxon>Archaea</taxon>
        <taxon>Methanobacteriati</taxon>
        <taxon>Methanobacteriota</taxon>
        <taxon>Stenosarchaea group</taxon>
        <taxon>Halobacteria</taxon>
        <taxon>Halobacteriales</taxon>
        <taxon>Halobacteriaceae</taxon>
        <taxon>Halobacterium</taxon>
    </lineage>
</organism>